<keyword evidence="3 8" id="KW-0479">Metal-binding</keyword>
<keyword evidence="12" id="KW-1185">Reference proteome</keyword>
<dbReference type="GO" id="GO:0016702">
    <property type="term" value="F:oxidoreductase activity, acting on single donors with incorporation of molecular oxygen, incorporation of two atoms of oxygen"/>
    <property type="evidence" value="ECO:0007669"/>
    <property type="project" value="InterPro"/>
</dbReference>
<dbReference type="Proteomes" id="UP000076874">
    <property type="component" value="Unassembled WGS sequence"/>
</dbReference>
<comment type="similarity">
    <text evidence="2">Belongs to the carotenoid oxygenase family.</text>
</comment>
<evidence type="ECO:0000256" key="6">
    <source>
        <dbReference type="ARBA" id="ARBA00069006"/>
    </source>
</evidence>
<dbReference type="Gene3D" id="3.40.50.720">
    <property type="entry name" value="NAD(P)-binding Rossmann-like Domain"/>
    <property type="match status" value="1"/>
</dbReference>
<keyword evidence="11" id="KW-0223">Dioxygenase</keyword>
<dbReference type="SUPFAM" id="SSF51735">
    <property type="entry name" value="NAD(P)-binding Rossmann-fold domains"/>
    <property type="match status" value="1"/>
</dbReference>
<feature type="binding site" evidence="8">
    <location>
        <position position="810"/>
    </location>
    <ligand>
        <name>Fe cation</name>
        <dbReference type="ChEBI" id="CHEBI:24875"/>
        <note>catalytic</note>
    </ligand>
</feature>
<evidence type="ECO:0000313" key="11">
    <source>
        <dbReference type="EMBL" id="OAA57102.1"/>
    </source>
</evidence>
<dbReference type="GO" id="GO:0046872">
    <property type="term" value="F:metal ion binding"/>
    <property type="evidence" value="ECO:0007669"/>
    <property type="project" value="UniProtKB-KW"/>
</dbReference>
<dbReference type="EMBL" id="AZHD01000015">
    <property type="protein sequence ID" value="OAA57102.1"/>
    <property type="molecule type" value="Genomic_DNA"/>
</dbReference>
<comment type="caution">
    <text evidence="11">The sequence shown here is derived from an EMBL/GenBank/DDBJ whole genome shotgun (WGS) entry which is preliminary data.</text>
</comment>
<proteinExistence type="inferred from homology"/>
<protein>
    <recommendedName>
        <fullName evidence="6">Dehydrogenase FUB6</fullName>
    </recommendedName>
    <alternativeName>
        <fullName evidence="7">Fusaric acid biosynthesis protein 6</fullName>
    </alternativeName>
</protein>
<dbReference type="SMART" id="SM00829">
    <property type="entry name" value="PKS_ER"/>
    <property type="match status" value="1"/>
</dbReference>
<dbReference type="InterPro" id="IPR013149">
    <property type="entry name" value="ADH-like_C"/>
</dbReference>
<dbReference type="AlphaFoldDB" id="A0A167PWP4"/>
<accession>A0A167PWP4</accession>
<evidence type="ECO:0000256" key="7">
    <source>
        <dbReference type="ARBA" id="ARBA00083301"/>
    </source>
</evidence>
<gene>
    <name evidence="11" type="ORF">SPI_07483</name>
</gene>
<feature type="binding site" evidence="8">
    <location>
        <position position="547"/>
    </location>
    <ligand>
        <name>Fe cation</name>
        <dbReference type="ChEBI" id="CHEBI:24875"/>
        <note>catalytic</note>
    </ligand>
</feature>
<keyword evidence="5 8" id="KW-0408">Iron</keyword>
<dbReference type="InterPro" id="IPR045010">
    <property type="entry name" value="MDR_fam"/>
</dbReference>
<feature type="region of interest" description="Disordered" evidence="9">
    <location>
        <begin position="822"/>
        <end position="859"/>
    </location>
</feature>
<dbReference type="InterPro" id="IPR011032">
    <property type="entry name" value="GroES-like_sf"/>
</dbReference>
<dbReference type="Pfam" id="PF03055">
    <property type="entry name" value="RPE65"/>
    <property type="match status" value="1"/>
</dbReference>
<evidence type="ECO:0000259" key="10">
    <source>
        <dbReference type="SMART" id="SM00829"/>
    </source>
</evidence>
<dbReference type="InterPro" id="IPR036291">
    <property type="entry name" value="NAD(P)-bd_dom_sf"/>
</dbReference>
<dbReference type="InterPro" id="IPR020843">
    <property type="entry name" value="ER"/>
</dbReference>
<evidence type="ECO:0000256" key="8">
    <source>
        <dbReference type="PIRSR" id="PIRSR604294-1"/>
    </source>
</evidence>
<name>A0A167PWP4_9HYPO</name>
<comment type="cofactor">
    <cofactor evidence="8">
        <name>Fe(2+)</name>
        <dbReference type="ChEBI" id="CHEBI:29033"/>
    </cofactor>
    <text evidence="8">Binds 1 Fe(2+) ion per subunit.</text>
</comment>
<keyword evidence="4" id="KW-0560">Oxidoreductase</keyword>
<evidence type="ECO:0000256" key="4">
    <source>
        <dbReference type="ARBA" id="ARBA00023002"/>
    </source>
</evidence>
<dbReference type="SUPFAM" id="SSF50129">
    <property type="entry name" value="GroES-like"/>
    <property type="match status" value="1"/>
</dbReference>
<dbReference type="Gene3D" id="3.90.180.10">
    <property type="entry name" value="Medium-chain alcohol dehydrogenases, catalytic domain"/>
    <property type="match status" value="1"/>
</dbReference>
<evidence type="ECO:0000256" key="9">
    <source>
        <dbReference type="SAM" id="MobiDB-lite"/>
    </source>
</evidence>
<dbReference type="InterPro" id="IPR041694">
    <property type="entry name" value="ADH_N_2"/>
</dbReference>
<reference evidence="11 12" key="1">
    <citation type="journal article" date="2016" name="Genome Biol. Evol.">
        <title>Divergent and convergent evolution of fungal pathogenicity.</title>
        <authorList>
            <person name="Shang Y."/>
            <person name="Xiao G."/>
            <person name="Zheng P."/>
            <person name="Cen K."/>
            <person name="Zhan S."/>
            <person name="Wang C."/>
        </authorList>
    </citation>
    <scope>NUCLEOTIDE SEQUENCE [LARGE SCALE GENOMIC DNA]</scope>
    <source>
        <strain evidence="11 12">RCEF 264</strain>
    </source>
</reference>
<evidence type="ECO:0000256" key="5">
    <source>
        <dbReference type="ARBA" id="ARBA00023004"/>
    </source>
</evidence>
<evidence type="ECO:0000313" key="12">
    <source>
        <dbReference type="Proteomes" id="UP000076874"/>
    </source>
</evidence>
<dbReference type="PANTHER" id="PTHR43205:SF7">
    <property type="entry name" value="PROSTAGLANDIN REDUCTASE 1"/>
    <property type="match status" value="1"/>
</dbReference>
<dbReference type="GO" id="GO:0016628">
    <property type="term" value="F:oxidoreductase activity, acting on the CH-CH group of donors, NAD or NADP as acceptor"/>
    <property type="evidence" value="ECO:0007669"/>
    <property type="project" value="InterPro"/>
</dbReference>
<organism evidence="11 12">
    <name type="scientific">Niveomyces insectorum RCEF 264</name>
    <dbReference type="NCBI Taxonomy" id="1081102"/>
    <lineage>
        <taxon>Eukaryota</taxon>
        <taxon>Fungi</taxon>
        <taxon>Dikarya</taxon>
        <taxon>Ascomycota</taxon>
        <taxon>Pezizomycotina</taxon>
        <taxon>Sordariomycetes</taxon>
        <taxon>Hypocreomycetidae</taxon>
        <taxon>Hypocreales</taxon>
        <taxon>Cordycipitaceae</taxon>
        <taxon>Niveomyces</taxon>
    </lineage>
</organism>
<dbReference type="Pfam" id="PF00107">
    <property type="entry name" value="ADH_zinc_N"/>
    <property type="match status" value="1"/>
</dbReference>
<comment type="pathway">
    <text evidence="1">Mycotoxin biosynthesis.</text>
</comment>
<dbReference type="SUPFAM" id="SSF50998">
    <property type="entry name" value="Quinoprotein alcohol dehydrogenase-like"/>
    <property type="match status" value="1"/>
</dbReference>
<dbReference type="OrthoDB" id="809632at2759"/>
<dbReference type="InterPro" id="IPR004294">
    <property type="entry name" value="Carotenoid_Oase"/>
</dbReference>
<feature type="compositionally biased region" description="Polar residues" evidence="9">
    <location>
        <begin position="847"/>
        <end position="859"/>
    </location>
</feature>
<dbReference type="STRING" id="1081102.A0A167PWP4"/>
<evidence type="ECO:0000256" key="1">
    <source>
        <dbReference type="ARBA" id="ARBA00004685"/>
    </source>
</evidence>
<dbReference type="InterPro" id="IPR011047">
    <property type="entry name" value="Quinoprotein_ADH-like_sf"/>
</dbReference>
<dbReference type="CDD" id="cd05288">
    <property type="entry name" value="PGDH"/>
    <property type="match status" value="1"/>
</dbReference>
<feature type="binding site" evidence="8">
    <location>
        <position position="612"/>
    </location>
    <ligand>
        <name>Fe cation</name>
        <dbReference type="ChEBI" id="CHEBI:24875"/>
        <note>catalytic</note>
    </ligand>
</feature>
<evidence type="ECO:0000256" key="2">
    <source>
        <dbReference type="ARBA" id="ARBA00006787"/>
    </source>
</evidence>
<dbReference type="Pfam" id="PF16884">
    <property type="entry name" value="ADH_N_2"/>
    <property type="match status" value="1"/>
</dbReference>
<sequence length="859" mass="94751">MVANKTLIFKKLPDGLPVPGQDLVVEDRPIDLEAPPPAGGLVVEVLYASFDPYLRGKMRDPNTKSYSAAIRINEPVANDAIARVIATDDKTFKKGDIVRAYIPIAEYARIPGQSPQAPSQPPVRIVNNPYDLDLANFLGALGMPGLTAYSALLQIGKPQAGETLFVSSAAGAVGQLVGQIAKLKGLRVIGSVGSDQKLAFITKELGYDGGFNYKKESPFKALPRLAPEGIDIYFENVGGDHLEAALENMKVGGRIPVCGMISEYNKKSNEKSGIKGLINLVQKQILMQGFLVGSPQFGPAYYQEHQDNVQKWLHDGSFKAKVSITEGIEHAAEGLVGGLKPTRIEGDIFELETTGIIPHDINGTFFRIQPDPRFPPVYESDVHFSGDGSVSAFRFQNGHVDFKQRYVQTDRYHAETRQRRALFGKYRNPYTDSEMVKGIIRTVSNTNITFWRGVLLASKEDGPPFAMNPTTLETIGRYDFEGQITAPCFTAHPKFDPETGEMVAFAYEAGGDGHDASRSIAVWTFDAKTGKKTEEAWYEAPFCGMIHDAALTKNYLILPLTPLKADLERIKKGGNHWAWDPNEDQWYGIVPRRGGKPEDIVWLRSTNAFHGHVAGAYENEDGHIVCDLTVADGNVFFWWPSDKTDAAPSKPVRPQLTSDTVRWVFDPKAPTTSFVLPAQQYGTNGEFSRIDDRFVTKKYSHFWQLQIDPTRPYDFAKCGPPAGGLFNVVGHYNWDTGVRDEYFPGPTCTFQEPVFVPRAGSTAEGDGYLMLLLNHLDVLRNDILIFDALHLSKGPVAAVHLPLQLRLGLHGNFVEQSEIDNWTRRRAPDGDVGPAKPATEPLPWQASLASNGSNNDGSI</sequence>
<dbReference type="PANTHER" id="PTHR43205">
    <property type="entry name" value="PROSTAGLANDIN REDUCTASE"/>
    <property type="match status" value="1"/>
</dbReference>
<feature type="domain" description="Enoyl reductase (ER)" evidence="10">
    <location>
        <begin position="20"/>
        <end position="336"/>
    </location>
</feature>
<evidence type="ECO:0000256" key="3">
    <source>
        <dbReference type="ARBA" id="ARBA00022723"/>
    </source>
</evidence>
<dbReference type="FunFam" id="3.40.50.720:FF:000121">
    <property type="entry name" value="Prostaglandin reductase 2"/>
    <property type="match status" value="1"/>
</dbReference>
<feature type="binding site" evidence="8">
    <location>
        <position position="492"/>
    </location>
    <ligand>
        <name>Fe cation</name>
        <dbReference type="ChEBI" id="CHEBI:24875"/>
        <note>catalytic</note>
    </ligand>
</feature>